<dbReference type="InterPro" id="IPR013177">
    <property type="entry name" value="Ribosomal_mS38_C"/>
</dbReference>
<sequence length="111" mass="12580">MSTPFPFSVSGESKEVGIHSLPFTPYHTECHLDPSLTLNVKCPSDAGAILSVESMLKPLQASVIEENNVGYQLISVLRRRKTKLNKHKLKKRRRKMKGLLKRLGKIRNVQK</sequence>
<organism evidence="2">
    <name type="scientific">Arcella intermedia</name>
    <dbReference type="NCBI Taxonomy" id="1963864"/>
    <lineage>
        <taxon>Eukaryota</taxon>
        <taxon>Amoebozoa</taxon>
        <taxon>Tubulinea</taxon>
        <taxon>Elardia</taxon>
        <taxon>Arcellinida</taxon>
        <taxon>Sphaerothecina</taxon>
        <taxon>Arcellidae</taxon>
        <taxon>Arcella</taxon>
    </lineage>
</organism>
<dbReference type="EMBL" id="GIBP01011064">
    <property type="protein sequence ID" value="NDV40033.1"/>
    <property type="molecule type" value="Transcribed_RNA"/>
</dbReference>
<dbReference type="SMART" id="SM01155">
    <property type="entry name" value="DUF1713"/>
    <property type="match status" value="1"/>
</dbReference>
<reference evidence="2" key="1">
    <citation type="journal article" date="2020" name="J. Eukaryot. Microbiol.">
        <title>De novo Sequencing, Assembly and Annotation of the Transcriptome for the Free-Living Testate Amoeba Arcella intermedia.</title>
        <authorList>
            <person name="Ribeiro G.M."/>
            <person name="Porfirio-Sousa A.L."/>
            <person name="Maurer-Alcala X.X."/>
            <person name="Katz L.A."/>
            <person name="Lahr D.J.G."/>
        </authorList>
    </citation>
    <scope>NUCLEOTIDE SEQUENCE</scope>
</reference>
<dbReference type="Pfam" id="PF08213">
    <property type="entry name" value="COX24_C"/>
    <property type="match status" value="1"/>
</dbReference>
<evidence type="ECO:0000313" key="2">
    <source>
        <dbReference type="EMBL" id="NDV40033.1"/>
    </source>
</evidence>
<protein>
    <recommendedName>
        <fullName evidence="1">Ribosomal protein mS38 C-terminal domain-containing protein</fullName>
    </recommendedName>
</protein>
<proteinExistence type="predicted"/>
<accession>A0A6B2LSN1</accession>
<feature type="domain" description="Ribosomal protein mS38 C-terminal" evidence="1">
    <location>
        <begin position="72"/>
        <end position="105"/>
    </location>
</feature>
<dbReference type="AlphaFoldDB" id="A0A6B2LSN1"/>
<evidence type="ECO:0000259" key="1">
    <source>
        <dbReference type="SMART" id="SM01155"/>
    </source>
</evidence>
<name>A0A6B2LSN1_9EUKA</name>